<feature type="compositionally biased region" description="Polar residues" evidence="1">
    <location>
        <begin position="1"/>
        <end position="12"/>
    </location>
</feature>
<protein>
    <submittedName>
        <fullName evidence="2">Uncharacterized protein</fullName>
    </submittedName>
</protein>
<dbReference type="Proteomes" id="UP000199169">
    <property type="component" value="Unassembled WGS sequence"/>
</dbReference>
<evidence type="ECO:0000256" key="1">
    <source>
        <dbReference type="SAM" id="MobiDB-lite"/>
    </source>
</evidence>
<evidence type="ECO:0000313" key="3">
    <source>
        <dbReference type="Proteomes" id="UP000199169"/>
    </source>
</evidence>
<dbReference type="STRING" id="1860102.ACCAA_790012"/>
<dbReference type="RefSeq" id="WP_245754703.1">
    <property type="nucleotide sequence ID" value="NZ_FLQX01000159.1"/>
</dbReference>
<evidence type="ECO:0000313" key="2">
    <source>
        <dbReference type="EMBL" id="SBT09833.1"/>
    </source>
</evidence>
<dbReference type="EMBL" id="FLQX01000159">
    <property type="protein sequence ID" value="SBT09833.1"/>
    <property type="molecule type" value="Genomic_DNA"/>
</dbReference>
<keyword evidence="3" id="KW-1185">Reference proteome</keyword>
<dbReference type="AlphaFoldDB" id="A0A1A8Y0H6"/>
<proteinExistence type="predicted"/>
<sequence length="128" mass="13879">MMQITPQAAPKSSRSDWQKAAESVARNFSTEEFAAQLKVKPQTIRAAYCRDGVYLGVAPIKLPNRRLLWSADEVAALIAGRPVKADAEKIDEHFARKAADASKVLPHIRAKAEAKAKRLAAVTAGEVA</sequence>
<organism evidence="2 3">
    <name type="scientific">Candidatus Accumulibacter aalborgensis</name>
    <dbReference type="NCBI Taxonomy" id="1860102"/>
    <lineage>
        <taxon>Bacteria</taxon>
        <taxon>Pseudomonadati</taxon>
        <taxon>Pseudomonadota</taxon>
        <taxon>Betaproteobacteria</taxon>
        <taxon>Candidatus Accumulibacter</taxon>
    </lineage>
</organism>
<feature type="region of interest" description="Disordered" evidence="1">
    <location>
        <begin position="1"/>
        <end position="21"/>
    </location>
</feature>
<gene>
    <name evidence="2" type="ORF">ACCAA_790012</name>
</gene>
<name>A0A1A8Y0H6_9PROT</name>
<accession>A0A1A8Y0H6</accession>
<reference evidence="2 3" key="1">
    <citation type="submission" date="2016-06" db="EMBL/GenBank/DDBJ databases">
        <authorList>
            <person name="Kjaerup R.B."/>
            <person name="Dalgaard T.S."/>
            <person name="Juul-Madsen H.R."/>
        </authorList>
    </citation>
    <scope>NUCLEOTIDE SEQUENCE [LARGE SCALE GENOMIC DNA]</scope>
    <source>
        <strain evidence="2">3</strain>
    </source>
</reference>